<keyword evidence="2" id="KW-1185">Reference proteome</keyword>
<reference evidence="2" key="1">
    <citation type="journal article" date="2022" name="Mol. Ecol. Resour.">
        <title>The genomes of chicory, endive, great burdock and yacon provide insights into Asteraceae palaeo-polyploidization history and plant inulin production.</title>
        <authorList>
            <person name="Fan W."/>
            <person name="Wang S."/>
            <person name="Wang H."/>
            <person name="Wang A."/>
            <person name="Jiang F."/>
            <person name="Liu H."/>
            <person name="Zhao H."/>
            <person name="Xu D."/>
            <person name="Zhang Y."/>
        </authorList>
    </citation>
    <scope>NUCLEOTIDE SEQUENCE [LARGE SCALE GENOMIC DNA]</scope>
    <source>
        <strain evidence="2">cv. Niubang</strain>
    </source>
</reference>
<protein>
    <submittedName>
        <fullName evidence="1">Uncharacterized protein</fullName>
    </submittedName>
</protein>
<evidence type="ECO:0000313" key="1">
    <source>
        <dbReference type="EMBL" id="KAI3673179.1"/>
    </source>
</evidence>
<gene>
    <name evidence="1" type="ORF">L6452_39295</name>
</gene>
<name>A0ACB8XSF5_ARCLA</name>
<reference evidence="1 2" key="2">
    <citation type="journal article" date="2022" name="Mol. Ecol. Resour.">
        <title>The genomes of chicory, endive, great burdock and yacon provide insights into Asteraceae paleo-polyploidization history and plant inulin production.</title>
        <authorList>
            <person name="Fan W."/>
            <person name="Wang S."/>
            <person name="Wang H."/>
            <person name="Wang A."/>
            <person name="Jiang F."/>
            <person name="Liu H."/>
            <person name="Zhao H."/>
            <person name="Xu D."/>
            <person name="Zhang Y."/>
        </authorList>
    </citation>
    <scope>NUCLEOTIDE SEQUENCE [LARGE SCALE GENOMIC DNA]</scope>
    <source>
        <strain evidence="2">cv. Niubang</strain>
    </source>
</reference>
<dbReference type="EMBL" id="CM042061">
    <property type="protein sequence ID" value="KAI3673179.1"/>
    <property type="molecule type" value="Genomic_DNA"/>
</dbReference>
<comment type="caution">
    <text evidence="1">The sequence shown here is derived from an EMBL/GenBank/DDBJ whole genome shotgun (WGS) entry which is preliminary data.</text>
</comment>
<evidence type="ECO:0000313" key="2">
    <source>
        <dbReference type="Proteomes" id="UP001055879"/>
    </source>
</evidence>
<accession>A0ACB8XSF5</accession>
<proteinExistence type="predicted"/>
<dbReference type="Proteomes" id="UP001055879">
    <property type="component" value="Linkage Group LG15"/>
</dbReference>
<organism evidence="1 2">
    <name type="scientific">Arctium lappa</name>
    <name type="common">Greater burdock</name>
    <name type="synonym">Lappa major</name>
    <dbReference type="NCBI Taxonomy" id="4217"/>
    <lineage>
        <taxon>Eukaryota</taxon>
        <taxon>Viridiplantae</taxon>
        <taxon>Streptophyta</taxon>
        <taxon>Embryophyta</taxon>
        <taxon>Tracheophyta</taxon>
        <taxon>Spermatophyta</taxon>
        <taxon>Magnoliopsida</taxon>
        <taxon>eudicotyledons</taxon>
        <taxon>Gunneridae</taxon>
        <taxon>Pentapetalae</taxon>
        <taxon>asterids</taxon>
        <taxon>campanulids</taxon>
        <taxon>Asterales</taxon>
        <taxon>Asteraceae</taxon>
        <taxon>Carduoideae</taxon>
        <taxon>Cardueae</taxon>
        <taxon>Arctiinae</taxon>
        <taxon>Arctium</taxon>
    </lineage>
</organism>
<sequence length="96" mass="10972">MDLRVQIINWAALVRVGSERVRTSLTERRHLQSSACGSRKTSLSGLALDQTAIRFDFVIQLVKEENKLNQDSSSPRTHMGITFITISLQFYQGFNW</sequence>